<keyword evidence="1" id="KW-0472">Membrane</keyword>
<dbReference type="AlphaFoldDB" id="A0A1H1M4L8"/>
<dbReference type="RefSeq" id="WP_090271891.1">
    <property type="nucleotide sequence ID" value="NZ_LT629748.1"/>
</dbReference>
<dbReference type="Proteomes" id="UP000243426">
    <property type="component" value="Chromosome I"/>
</dbReference>
<dbReference type="OrthoDB" id="5298046at2"/>
<dbReference type="InterPro" id="IPR051474">
    <property type="entry name" value="Anti-sigma-K/W_factor"/>
</dbReference>
<evidence type="ECO:0000313" key="3">
    <source>
        <dbReference type="EMBL" id="SDR81620.1"/>
    </source>
</evidence>
<name>A0A1H1M4L8_9GAMM</name>
<feature type="domain" description="Anti-sigma K factor RskA C-terminal" evidence="2">
    <location>
        <begin position="108"/>
        <end position="232"/>
    </location>
</feature>
<protein>
    <submittedName>
        <fullName evidence="3">Anti-sigma-K factor RskA</fullName>
    </submittedName>
</protein>
<evidence type="ECO:0000313" key="4">
    <source>
        <dbReference type="Proteomes" id="UP000243426"/>
    </source>
</evidence>
<organism evidence="3 4">
    <name type="scientific">Halopseudomonas litoralis</name>
    <dbReference type="NCBI Taxonomy" id="797277"/>
    <lineage>
        <taxon>Bacteria</taxon>
        <taxon>Pseudomonadati</taxon>
        <taxon>Pseudomonadota</taxon>
        <taxon>Gammaproteobacteria</taxon>
        <taxon>Pseudomonadales</taxon>
        <taxon>Pseudomonadaceae</taxon>
        <taxon>Halopseudomonas</taxon>
    </lineage>
</organism>
<dbReference type="STRING" id="797277.SAMN05216198_0502"/>
<dbReference type="EMBL" id="LT629748">
    <property type="protein sequence ID" value="SDR81620.1"/>
    <property type="molecule type" value="Genomic_DNA"/>
</dbReference>
<proteinExistence type="predicted"/>
<sequence length="244" mass="26156">MIPTSLADRRALIGEYVLGLLGEPEASEVRELIAADRDAAHIALDWEAHLLELTDELPPQTPAPKTWERIQQSLGWVPVGSVTDTRRSESSAARWWNSLGLWRLTTGALALLVLLSWLPGVLRDQAPGAATYTAVLQAPGEAASPGWVVNIDSEGTLSLQSLVEDQVPEDRSVQFWTLNDPADGPRSLGLIEPGTQMTLSAEQIGAVQAGQLFELTLEPAGGSPLDRPTGEVLYIGRAVLIAGN</sequence>
<evidence type="ECO:0000259" key="2">
    <source>
        <dbReference type="Pfam" id="PF10099"/>
    </source>
</evidence>
<accession>A0A1H1M4L8</accession>
<keyword evidence="1" id="KW-0812">Transmembrane</keyword>
<dbReference type="PANTHER" id="PTHR37461:SF1">
    <property type="entry name" value="ANTI-SIGMA-K FACTOR RSKA"/>
    <property type="match status" value="1"/>
</dbReference>
<dbReference type="GO" id="GO:0006417">
    <property type="term" value="P:regulation of translation"/>
    <property type="evidence" value="ECO:0007669"/>
    <property type="project" value="TreeGrafter"/>
</dbReference>
<dbReference type="Pfam" id="PF10099">
    <property type="entry name" value="RskA_C"/>
    <property type="match status" value="1"/>
</dbReference>
<evidence type="ECO:0000256" key="1">
    <source>
        <dbReference type="SAM" id="Phobius"/>
    </source>
</evidence>
<gene>
    <name evidence="3" type="ORF">SAMN05216198_0502</name>
</gene>
<keyword evidence="4" id="KW-1185">Reference proteome</keyword>
<keyword evidence="1" id="KW-1133">Transmembrane helix</keyword>
<reference evidence="4" key="1">
    <citation type="submission" date="2016-10" db="EMBL/GenBank/DDBJ databases">
        <authorList>
            <person name="Varghese N."/>
            <person name="Submissions S."/>
        </authorList>
    </citation>
    <scope>NUCLEOTIDE SEQUENCE [LARGE SCALE GENOMIC DNA]</scope>
    <source>
        <strain evidence="4">2SM5</strain>
    </source>
</reference>
<dbReference type="GO" id="GO:0016989">
    <property type="term" value="F:sigma factor antagonist activity"/>
    <property type="evidence" value="ECO:0007669"/>
    <property type="project" value="TreeGrafter"/>
</dbReference>
<dbReference type="PANTHER" id="PTHR37461">
    <property type="entry name" value="ANTI-SIGMA-K FACTOR RSKA"/>
    <property type="match status" value="1"/>
</dbReference>
<feature type="transmembrane region" description="Helical" evidence="1">
    <location>
        <begin position="95"/>
        <end position="118"/>
    </location>
</feature>
<dbReference type="InterPro" id="IPR018764">
    <property type="entry name" value="RskA_C"/>
</dbReference>
<dbReference type="GO" id="GO:0005886">
    <property type="term" value="C:plasma membrane"/>
    <property type="evidence" value="ECO:0007669"/>
    <property type="project" value="InterPro"/>
</dbReference>